<dbReference type="InterPro" id="IPR044068">
    <property type="entry name" value="CB"/>
</dbReference>
<dbReference type="GO" id="GO:0006310">
    <property type="term" value="P:DNA recombination"/>
    <property type="evidence" value="ECO:0007669"/>
    <property type="project" value="UniProtKB-KW"/>
</dbReference>
<dbReference type="PROSITE" id="PS51900">
    <property type="entry name" value="CB"/>
    <property type="match status" value="1"/>
</dbReference>
<feature type="compositionally biased region" description="Basic and acidic residues" evidence="6">
    <location>
        <begin position="78"/>
        <end position="91"/>
    </location>
</feature>
<accession>A0A9Q9EYT4</accession>
<dbReference type="AlphaFoldDB" id="A0A9Q9EYT4"/>
<feature type="domain" description="Core-binding (CB)" evidence="8">
    <location>
        <begin position="106"/>
        <end position="190"/>
    </location>
</feature>
<dbReference type="NCBIfam" id="TIGR02249">
    <property type="entry name" value="integrase_gron"/>
    <property type="match status" value="1"/>
</dbReference>
<keyword evidence="3 5" id="KW-0238">DNA-binding</keyword>
<dbReference type="InterPro" id="IPR002104">
    <property type="entry name" value="Integrase_catalytic"/>
</dbReference>
<dbReference type="GO" id="GO:0015074">
    <property type="term" value="P:DNA integration"/>
    <property type="evidence" value="ECO:0007669"/>
    <property type="project" value="UniProtKB-KW"/>
</dbReference>
<dbReference type="InterPro" id="IPR004107">
    <property type="entry name" value="Integrase_SAM-like_N"/>
</dbReference>
<dbReference type="Proteomes" id="UP001056981">
    <property type="component" value="Chromosome"/>
</dbReference>
<dbReference type="PROSITE" id="PS51898">
    <property type="entry name" value="TYR_RECOMBINASE"/>
    <property type="match status" value="1"/>
</dbReference>
<gene>
    <name evidence="9" type="ORF">E4N86_05510</name>
</gene>
<keyword evidence="2" id="KW-0229">DNA integration</keyword>
<evidence type="ECO:0000256" key="2">
    <source>
        <dbReference type="ARBA" id="ARBA00022908"/>
    </source>
</evidence>
<evidence type="ECO:0000259" key="7">
    <source>
        <dbReference type="PROSITE" id="PS51898"/>
    </source>
</evidence>
<comment type="similarity">
    <text evidence="1">Belongs to the 'phage' integrase family.</text>
</comment>
<evidence type="ECO:0000313" key="9">
    <source>
        <dbReference type="EMBL" id="UTD00185.1"/>
    </source>
</evidence>
<dbReference type="InterPro" id="IPR010998">
    <property type="entry name" value="Integrase_recombinase_N"/>
</dbReference>
<dbReference type="Gene3D" id="1.10.443.10">
    <property type="entry name" value="Intergrase catalytic core"/>
    <property type="match status" value="1"/>
</dbReference>
<evidence type="ECO:0000256" key="5">
    <source>
        <dbReference type="PROSITE-ProRule" id="PRU01248"/>
    </source>
</evidence>
<organism evidence="9 10">
    <name type="scientific">Treponema denticola</name>
    <dbReference type="NCBI Taxonomy" id="158"/>
    <lineage>
        <taxon>Bacteria</taxon>
        <taxon>Pseudomonadati</taxon>
        <taxon>Spirochaetota</taxon>
        <taxon>Spirochaetia</taxon>
        <taxon>Spirochaetales</taxon>
        <taxon>Treponemataceae</taxon>
        <taxon>Treponema</taxon>
    </lineage>
</organism>
<dbReference type="EMBL" id="CP051635">
    <property type="protein sequence ID" value="UTD00185.1"/>
    <property type="molecule type" value="Genomic_DNA"/>
</dbReference>
<evidence type="ECO:0000256" key="6">
    <source>
        <dbReference type="SAM" id="MobiDB-lite"/>
    </source>
</evidence>
<dbReference type="RefSeq" id="WP_253716160.1">
    <property type="nucleotide sequence ID" value="NZ_CP051522.1"/>
</dbReference>
<evidence type="ECO:0000256" key="4">
    <source>
        <dbReference type="ARBA" id="ARBA00023172"/>
    </source>
</evidence>
<dbReference type="GO" id="GO:0003677">
    <property type="term" value="F:DNA binding"/>
    <property type="evidence" value="ECO:0007669"/>
    <property type="project" value="UniProtKB-UniRule"/>
</dbReference>
<keyword evidence="4" id="KW-0233">DNA recombination</keyword>
<dbReference type="PANTHER" id="PTHR30349:SF64">
    <property type="entry name" value="PROPHAGE INTEGRASE INTD-RELATED"/>
    <property type="match status" value="1"/>
</dbReference>
<sequence>MFIEIRPYEKEHLSVRFKAVGEDFSKILKSIKKVPNRAWIPAGYFWIIPADRNSCDTLLNNLYNEGLFRTDSGFDFKNSEPNDSNKPHDIEPLNTEIIGGRDNHSATDIQCILNKLEEVITAKHYSKRTMEAYSYWISRFIRENKNKNLKTLSDTEINVFVNRLALKEKAASSSQNQALAAILFLYKNILGLTIKAPENIVRAKKPKKLPAVMSREETAKIFSLLPENDYGLLIRLLYGTGMRLMEALRLRVQDIDFSANEITVHCGKGAKDRKTVLPVSLKFPLQKHLENVRCIHEADCKEGFGSVPLPFALAKKYPNAGKTWVWQWVFPQSRRWRNKETGEQGRHHIDPSVIQRTLHEAVLRSGIPKPIGCHTFRHSFATHLLEAGYDIRTIQELLGHSDVKTTMVYTHVLNRGGLGIQSPIDRM</sequence>
<name>A0A9Q9EYT4_TREDN</name>
<reference evidence="9" key="1">
    <citation type="submission" date="2020-04" db="EMBL/GenBank/DDBJ databases">
        <title>Comparative genomics of oral phylogroup-2 Treponema strains.</title>
        <authorList>
            <person name="Zeng H."/>
            <person name="Chan Y.K."/>
            <person name="Watt R.M."/>
        </authorList>
    </citation>
    <scope>NUCLEOTIDE SEQUENCE</scope>
    <source>
        <strain evidence="9">OMZ 905</strain>
    </source>
</reference>
<dbReference type="Pfam" id="PF13495">
    <property type="entry name" value="Phage_int_SAM_4"/>
    <property type="match status" value="1"/>
</dbReference>
<feature type="domain" description="Tyr recombinase" evidence="7">
    <location>
        <begin position="208"/>
        <end position="425"/>
    </location>
</feature>
<dbReference type="Pfam" id="PF00589">
    <property type="entry name" value="Phage_integrase"/>
    <property type="match status" value="1"/>
</dbReference>
<dbReference type="PANTHER" id="PTHR30349">
    <property type="entry name" value="PHAGE INTEGRASE-RELATED"/>
    <property type="match status" value="1"/>
</dbReference>
<evidence type="ECO:0000256" key="1">
    <source>
        <dbReference type="ARBA" id="ARBA00008857"/>
    </source>
</evidence>
<evidence type="ECO:0000313" key="10">
    <source>
        <dbReference type="Proteomes" id="UP001056981"/>
    </source>
</evidence>
<evidence type="ECO:0000256" key="3">
    <source>
        <dbReference type="ARBA" id="ARBA00023125"/>
    </source>
</evidence>
<evidence type="ECO:0000259" key="8">
    <source>
        <dbReference type="PROSITE" id="PS51900"/>
    </source>
</evidence>
<dbReference type="InterPro" id="IPR050090">
    <property type="entry name" value="Tyrosine_recombinase_XerCD"/>
</dbReference>
<dbReference type="Gene3D" id="1.10.150.130">
    <property type="match status" value="1"/>
</dbReference>
<dbReference type="InterPro" id="IPR011010">
    <property type="entry name" value="DNA_brk_join_enz"/>
</dbReference>
<dbReference type="InterPro" id="IPR011946">
    <property type="entry name" value="Integrase_integron-type"/>
</dbReference>
<dbReference type="InterPro" id="IPR013762">
    <property type="entry name" value="Integrase-like_cat_sf"/>
</dbReference>
<protein>
    <submittedName>
        <fullName evidence="9">Integron integrase</fullName>
    </submittedName>
</protein>
<dbReference type="SUPFAM" id="SSF56349">
    <property type="entry name" value="DNA breaking-rejoining enzymes"/>
    <property type="match status" value="1"/>
</dbReference>
<feature type="region of interest" description="Disordered" evidence="6">
    <location>
        <begin position="78"/>
        <end position="97"/>
    </location>
</feature>
<proteinExistence type="inferred from homology"/>